<evidence type="ECO:0000313" key="1">
    <source>
        <dbReference type="EMBL" id="CBI76973.1"/>
    </source>
</evidence>
<proteinExistence type="predicted"/>
<dbReference type="AlphaFoldDB" id="E6YJD5"/>
<organism evidence="1 2">
    <name type="scientific">Bartonella clarridgeiae (strain CCUG 45776 / CIP 104772 / 73)</name>
    <dbReference type="NCBI Taxonomy" id="696125"/>
    <lineage>
        <taxon>Bacteria</taxon>
        <taxon>Pseudomonadati</taxon>
        <taxon>Pseudomonadota</taxon>
        <taxon>Alphaproteobacteria</taxon>
        <taxon>Hyphomicrobiales</taxon>
        <taxon>Bartonellaceae</taxon>
        <taxon>Bartonella</taxon>
    </lineage>
</organism>
<keyword evidence="2" id="KW-1185">Reference proteome</keyword>
<name>E6YJD5_BARC7</name>
<gene>
    <name evidence="1" type="ordered locus">BARCL_1301</name>
</gene>
<accession>E6YJD5</accession>
<dbReference type="Proteomes" id="UP000009101">
    <property type="component" value="Chromosome"/>
</dbReference>
<sequence>MLFKKFELKLSSLKNIKTSSSSTISHNLLQKPWKLYTLL</sequence>
<reference evidence="2" key="1">
    <citation type="submission" date="2009-11" db="EMBL/GenBank/DDBJ databases">
        <title>Genome sequencing of Bartonella species and comparative genomics.</title>
        <authorList>
            <person name="Engel P."/>
            <person name="Salzburger W."/>
            <person name="Marius L."/>
            <person name="Chao-Chin C."/>
            <person name="Soichi M."/>
            <person name="Christa L."/>
            <person name="Alexandra C."/>
            <person name="Aurelie L."/>
            <person name="Claudine M."/>
            <person name="Stephan S.C."/>
            <person name="Christoph D."/>
        </authorList>
    </citation>
    <scope>NUCLEOTIDE SEQUENCE [LARGE SCALE GENOMIC DNA]</scope>
    <source>
        <strain evidence="2">CIP 104772 / 73</strain>
    </source>
</reference>
<dbReference type="KEGG" id="bcd:BARCL_1301"/>
<reference evidence="1 2" key="2">
    <citation type="journal article" date="2011" name="PLoS Genet.">
        <title>Parallel evolution of a type IV secretion system in radiating lineages of the host-restricted bacterial pathogen Bartonella.</title>
        <authorList>
            <person name="Engel P."/>
            <person name="Salzburger W."/>
            <person name="Liesch M."/>
            <person name="Chang C.C."/>
            <person name="Maruyama S."/>
            <person name="Lanz C."/>
            <person name="Calteau A."/>
            <person name="Lajus A."/>
            <person name="Medigue C."/>
            <person name="Schuster S.C."/>
            <person name="Dehio C."/>
        </authorList>
    </citation>
    <scope>NUCLEOTIDE SEQUENCE [LARGE SCALE GENOMIC DNA]</scope>
    <source>
        <strain evidence="2">CIP 104772 / 73</strain>
    </source>
</reference>
<dbReference type="EMBL" id="FN645454">
    <property type="protein sequence ID" value="CBI76973.1"/>
    <property type="molecule type" value="Genomic_DNA"/>
</dbReference>
<evidence type="ECO:0000313" key="2">
    <source>
        <dbReference type="Proteomes" id="UP000009101"/>
    </source>
</evidence>
<dbReference type="HOGENOM" id="CLU_3305348_0_0_5"/>
<protein>
    <submittedName>
        <fullName evidence="1">Uncharacterized protein</fullName>
    </submittedName>
</protein>